<evidence type="ECO:0000313" key="2">
    <source>
        <dbReference type="Proteomes" id="UP001386955"/>
    </source>
</evidence>
<dbReference type="AlphaFoldDB" id="A0AAN9RY24"/>
<name>A0AAN9RY24_PSOTE</name>
<gene>
    <name evidence="1" type="ORF">VNO78_30824</name>
</gene>
<accession>A0AAN9RY24</accession>
<proteinExistence type="predicted"/>
<evidence type="ECO:0000313" key="1">
    <source>
        <dbReference type="EMBL" id="KAK7385113.1"/>
    </source>
</evidence>
<protein>
    <submittedName>
        <fullName evidence="1">Uncharacterized protein</fullName>
    </submittedName>
</protein>
<dbReference type="Proteomes" id="UP001386955">
    <property type="component" value="Unassembled WGS sequence"/>
</dbReference>
<comment type="caution">
    <text evidence="1">The sequence shown here is derived from an EMBL/GenBank/DDBJ whole genome shotgun (WGS) entry which is preliminary data.</text>
</comment>
<dbReference type="EMBL" id="JAYMYS010000008">
    <property type="protein sequence ID" value="KAK7385113.1"/>
    <property type="molecule type" value="Genomic_DNA"/>
</dbReference>
<organism evidence="1 2">
    <name type="scientific">Psophocarpus tetragonolobus</name>
    <name type="common">Winged bean</name>
    <name type="synonym">Dolichos tetragonolobus</name>
    <dbReference type="NCBI Taxonomy" id="3891"/>
    <lineage>
        <taxon>Eukaryota</taxon>
        <taxon>Viridiplantae</taxon>
        <taxon>Streptophyta</taxon>
        <taxon>Embryophyta</taxon>
        <taxon>Tracheophyta</taxon>
        <taxon>Spermatophyta</taxon>
        <taxon>Magnoliopsida</taxon>
        <taxon>eudicotyledons</taxon>
        <taxon>Gunneridae</taxon>
        <taxon>Pentapetalae</taxon>
        <taxon>rosids</taxon>
        <taxon>fabids</taxon>
        <taxon>Fabales</taxon>
        <taxon>Fabaceae</taxon>
        <taxon>Papilionoideae</taxon>
        <taxon>50 kb inversion clade</taxon>
        <taxon>NPAAA clade</taxon>
        <taxon>indigoferoid/millettioid clade</taxon>
        <taxon>Phaseoleae</taxon>
        <taxon>Psophocarpus</taxon>
    </lineage>
</organism>
<reference evidence="1 2" key="1">
    <citation type="submission" date="2024-01" db="EMBL/GenBank/DDBJ databases">
        <title>The genomes of 5 underutilized Papilionoideae crops provide insights into root nodulation and disease resistanc.</title>
        <authorList>
            <person name="Jiang F."/>
        </authorList>
    </citation>
    <scope>NUCLEOTIDE SEQUENCE [LARGE SCALE GENOMIC DNA]</scope>
    <source>
        <strain evidence="1">DUOXIRENSHENG_FW03</strain>
        <tissue evidence="1">Leaves</tissue>
    </source>
</reference>
<sequence>MLNKSAISFASLVDTAIRISNASAPDFIPSPSPLHGFDSKVNLKMRIDFKAASNNFSLDNKIGNGTIDGEGCPKTQRNDVLTKVANGDGLIPLFMRSSWIYFLKLKEKFLQQDGQLSATENLPHSATFFTAQQLMNATNNFDENLIIDKKFTVQFSKDISQGRDSKNHQYAGYDSIEDRVLVERWLCFRGRVNLSIMSESGSDLGASPIPSFASLLDRAIRSSKVCAENLRASPCPIHAFSSAVDMRTNSGELTIKRSQTWPKISDETVDGGEVTNTMKRNQT</sequence>
<keyword evidence="2" id="KW-1185">Reference proteome</keyword>